<dbReference type="EMBL" id="BARU01009590">
    <property type="protein sequence ID" value="GAH39032.1"/>
    <property type="molecule type" value="Genomic_DNA"/>
</dbReference>
<dbReference type="AlphaFoldDB" id="X1F291"/>
<reference evidence="1" key="1">
    <citation type="journal article" date="2014" name="Front. Microbiol.">
        <title>High frequency of phylogenetically diverse reductive dehalogenase-homologous genes in deep subseafloor sedimentary metagenomes.</title>
        <authorList>
            <person name="Kawai M."/>
            <person name="Futagami T."/>
            <person name="Toyoda A."/>
            <person name="Takaki Y."/>
            <person name="Nishi S."/>
            <person name="Hori S."/>
            <person name="Arai W."/>
            <person name="Tsubouchi T."/>
            <person name="Morono Y."/>
            <person name="Uchiyama I."/>
            <person name="Ito T."/>
            <person name="Fujiyama A."/>
            <person name="Inagaki F."/>
            <person name="Takami H."/>
        </authorList>
    </citation>
    <scope>NUCLEOTIDE SEQUENCE</scope>
    <source>
        <strain evidence="1">Expedition CK06-06</strain>
    </source>
</reference>
<protein>
    <submittedName>
        <fullName evidence="1">Uncharacterized protein</fullName>
    </submittedName>
</protein>
<accession>X1F291</accession>
<name>X1F291_9ZZZZ</name>
<evidence type="ECO:0000313" key="1">
    <source>
        <dbReference type="EMBL" id="GAH39032.1"/>
    </source>
</evidence>
<comment type="caution">
    <text evidence="1">The sequence shown here is derived from an EMBL/GenBank/DDBJ whole genome shotgun (WGS) entry which is preliminary data.</text>
</comment>
<sequence>MRDADPPKYIVYNLNRYTLHKRLMFRRAVLKEVKKLKTQGYASRVYEIRRGRLVVDHLIYKYKRR</sequence>
<organism evidence="1">
    <name type="scientific">marine sediment metagenome</name>
    <dbReference type="NCBI Taxonomy" id="412755"/>
    <lineage>
        <taxon>unclassified sequences</taxon>
        <taxon>metagenomes</taxon>
        <taxon>ecological metagenomes</taxon>
    </lineage>
</organism>
<proteinExistence type="predicted"/>
<gene>
    <name evidence="1" type="ORF">S03H2_18479</name>
</gene>